<protein>
    <recommendedName>
        <fullName evidence="9">Interferon induced transmembrane protein</fullName>
    </recommendedName>
</protein>
<dbReference type="GO" id="GO:0034341">
    <property type="term" value="P:response to type II interferon"/>
    <property type="evidence" value="ECO:0007669"/>
    <property type="project" value="TreeGrafter"/>
</dbReference>
<evidence type="ECO:0000256" key="5">
    <source>
        <dbReference type="ARBA" id="ARBA00023136"/>
    </source>
</evidence>
<evidence type="ECO:0000313" key="8">
    <source>
        <dbReference type="Proteomes" id="UP000694392"/>
    </source>
</evidence>
<comment type="similarity">
    <text evidence="2">Belongs to the CD225/Dispanin family.</text>
</comment>
<keyword evidence="8" id="KW-1185">Reference proteome</keyword>
<feature type="transmembrane region" description="Helical" evidence="6">
    <location>
        <begin position="97"/>
        <end position="119"/>
    </location>
</feature>
<comment type="subcellular location">
    <subcellularLocation>
        <location evidence="1">Membrane</location>
    </subcellularLocation>
</comment>
<dbReference type="GO" id="GO:0035456">
    <property type="term" value="P:response to interferon-beta"/>
    <property type="evidence" value="ECO:0007669"/>
    <property type="project" value="TreeGrafter"/>
</dbReference>
<evidence type="ECO:0000256" key="1">
    <source>
        <dbReference type="ARBA" id="ARBA00004370"/>
    </source>
</evidence>
<dbReference type="GO" id="GO:0005886">
    <property type="term" value="C:plasma membrane"/>
    <property type="evidence" value="ECO:0007669"/>
    <property type="project" value="TreeGrafter"/>
</dbReference>
<dbReference type="PANTHER" id="PTHR13999">
    <property type="entry name" value="INTERFERON INDUCIBLE TRANSMEMBRANE PROTEIN"/>
    <property type="match status" value="1"/>
</dbReference>
<reference evidence="7" key="1">
    <citation type="submission" date="2025-08" db="UniProtKB">
        <authorList>
            <consortium name="Ensembl"/>
        </authorList>
    </citation>
    <scope>IDENTIFICATION</scope>
</reference>
<keyword evidence="5 6" id="KW-0472">Membrane</keyword>
<dbReference type="AlphaFoldDB" id="A0A8D0L6T9"/>
<dbReference type="GeneTree" id="ENSGT00950000182857"/>
<organism evidence="7 8">
    <name type="scientific">Sphenodon punctatus</name>
    <name type="common">Tuatara</name>
    <name type="synonym">Hatteria punctata</name>
    <dbReference type="NCBI Taxonomy" id="8508"/>
    <lineage>
        <taxon>Eukaryota</taxon>
        <taxon>Metazoa</taxon>
        <taxon>Chordata</taxon>
        <taxon>Craniata</taxon>
        <taxon>Vertebrata</taxon>
        <taxon>Euteleostomi</taxon>
        <taxon>Lepidosauria</taxon>
        <taxon>Sphenodontia</taxon>
        <taxon>Sphenodontidae</taxon>
        <taxon>Sphenodon</taxon>
    </lineage>
</organism>
<dbReference type="GO" id="GO:0046597">
    <property type="term" value="P:host-mediated suppression of symbiont invasion"/>
    <property type="evidence" value="ECO:0007669"/>
    <property type="project" value="TreeGrafter"/>
</dbReference>
<evidence type="ECO:0000256" key="6">
    <source>
        <dbReference type="SAM" id="Phobius"/>
    </source>
</evidence>
<dbReference type="PANTHER" id="PTHR13999:SF4">
    <property type="entry name" value="INTERFERON-INDUCED TRANSMEMBRANE PROTEIN 3"/>
    <property type="match status" value="1"/>
</dbReference>
<dbReference type="OMA" id="DASPRIM"/>
<evidence type="ECO:0008006" key="9">
    <source>
        <dbReference type="Google" id="ProtNLM"/>
    </source>
</evidence>
<dbReference type="InterPro" id="IPR051517">
    <property type="entry name" value="IFITM_antiviral_protein"/>
</dbReference>
<dbReference type="Pfam" id="PF04505">
    <property type="entry name" value="CD225"/>
    <property type="match status" value="1"/>
</dbReference>
<dbReference type="Proteomes" id="UP000694392">
    <property type="component" value="Unplaced"/>
</dbReference>
<dbReference type="GO" id="GO:0051607">
    <property type="term" value="P:defense response to virus"/>
    <property type="evidence" value="ECO:0007669"/>
    <property type="project" value="TreeGrafter"/>
</dbReference>
<evidence type="ECO:0000256" key="3">
    <source>
        <dbReference type="ARBA" id="ARBA00022692"/>
    </source>
</evidence>
<proteinExistence type="inferred from homology"/>
<dbReference type="Ensembl" id="ENSSPUT00000012598.1">
    <property type="protein sequence ID" value="ENSSPUP00000011811.1"/>
    <property type="gene ID" value="ENSSPUG00000009072.1"/>
</dbReference>
<dbReference type="GO" id="GO:0035455">
    <property type="term" value="P:response to interferon-alpha"/>
    <property type="evidence" value="ECO:0007669"/>
    <property type="project" value="TreeGrafter"/>
</dbReference>
<evidence type="ECO:0000256" key="2">
    <source>
        <dbReference type="ARBA" id="ARBA00006843"/>
    </source>
</evidence>
<feature type="transmembrane region" description="Helical" evidence="6">
    <location>
        <begin position="43"/>
        <end position="66"/>
    </location>
</feature>
<sequence>MEYNPQPVSINMQSYDAKQQQQQQGRSDHSYYPGIPVEQPRDFVLWSLFNTIFCNFCCLGFFALIFSVKARDRKVVGDTNGAESYSKTAKYLNITNVVLVSLIFIVIIILAATGAFATYRVMQQIQNENRYPSNG</sequence>
<dbReference type="GO" id="GO:0045071">
    <property type="term" value="P:negative regulation of viral genome replication"/>
    <property type="evidence" value="ECO:0007669"/>
    <property type="project" value="TreeGrafter"/>
</dbReference>
<keyword evidence="4 6" id="KW-1133">Transmembrane helix</keyword>
<dbReference type="GO" id="GO:0060337">
    <property type="term" value="P:type I interferon-mediated signaling pathway"/>
    <property type="evidence" value="ECO:0007669"/>
    <property type="project" value="TreeGrafter"/>
</dbReference>
<evidence type="ECO:0000256" key="4">
    <source>
        <dbReference type="ARBA" id="ARBA00022989"/>
    </source>
</evidence>
<evidence type="ECO:0000313" key="7">
    <source>
        <dbReference type="Ensembl" id="ENSSPUP00000011811.1"/>
    </source>
</evidence>
<dbReference type="InterPro" id="IPR007593">
    <property type="entry name" value="CD225/Dispanin_fam"/>
</dbReference>
<accession>A0A8D0L6T9</accession>
<reference evidence="7" key="2">
    <citation type="submission" date="2025-09" db="UniProtKB">
        <authorList>
            <consortium name="Ensembl"/>
        </authorList>
    </citation>
    <scope>IDENTIFICATION</scope>
</reference>
<keyword evidence="3 6" id="KW-0812">Transmembrane</keyword>
<name>A0A8D0L6T9_SPHPU</name>